<dbReference type="AlphaFoldDB" id="A0AAD2CX84"/>
<organism evidence="1 2">
    <name type="scientific">Euplotes crassus</name>
    <dbReference type="NCBI Taxonomy" id="5936"/>
    <lineage>
        <taxon>Eukaryota</taxon>
        <taxon>Sar</taxon>
        <taxon>Alveolata</taxon>
        <taxon>Ciliophora</taxon>
        <taxon>Intramacronucleata</taxon>
        <taxon>Spirotrichea</taxon>
        <taxon>Hypotrichia</taxon>
        <taxon>Euplotida</taxon>
        <taxon>Euplotidae</taxon>
        <taxon>Moneuplotes</taxon>
    </lineage>
</organism>
<evidence type="ECO:0000313" key="1">
    <source>
        <dbReference type="EMBL" id="CAI2373058.1"/>
    </source>
</evidence>
<proteinExistence type="predicted"/>
<dbReference type="Proteomes" id="UP001295684">
    <property type="component" value="Unassembled WGS sequence"/>
</dbReference>
<accession>A0AAD2CX84</accession>
<sequence length="238" mass="28248">MEQLQILEETMQFWLRRIYNNYSWRFEADICNDNSMVIFNSVSKLETKVSIKDYSKANLIDWHVMSRKKDIPKLQLLNKMVREIAHLVICEYLINNSHLIKFNIFSPLMSKVTHLIHILGFKISRKQFERILIITHKIRDLKFNFCKISTEGLDLSKTSPAIDFCLKDLRFFQCTESERPILLKKFERIFASISRCTLRSSLETVCVYPIRGHENTAQEMVQTYNLGHINIQMWSQAY</sequence>
<reference evidence="1" key="1">
    <citation type="submission" date="2023-07" db="EMBL/GenBank/DDBJ databases">
        <authorList>
            <consortium name="AG Swart"/>
            <person name="Singh M."/>
            <person name="Singh A."/>
            <person name="Seah K."/>
            <person name="Emmerich C."/>
        </authorList>
    </citation>
    <scope>NUCLEOTIDE SEQUENCE</scope>
    <source>
        <strain evidence="1">DP1</strain>
    </source>
</reference>
<protein>
    <submittedName>
        <fullName evidence="1">Uncharacterized protein</fullName>
    </submittedName>
</protein>
<comment type="caution">
    <text evidence="1">The sequence shown here is derived from an EMBL/GenBank/DDBJ whole genome shotgun (WGS) entry which is preliminary data.</text>
</comment>
<dbReference type="EMBL" id="CAMPGE010014383">
    <property type="protein sequence ID" value="CAI2373058.1"/>
    <property type="molecule type" value="Genomic_DNA"/>
</dbReference>
<gene>
    <name evidence="1" type="ORF">ECRASSUSDP1_LOCUS14396</name>
</gene>
<keyword evidence="2" id="KW-1185">Reference proteome</keyword>
<evidence type="ECO:0000313" key="2">
    <source>
        <dbReference type="Proteomes" id="UP001295684"/>
    </source>
</evidence>
<name>A0AAD2CX84_EUPCR</name>